<evidence type="ECO:0000313" key="4">
    <source>
        <dbReference type="EMBL" id="MED6138443.1"/>
    </source>
</evidence>
<feature type="coiled-coil region" evidence="1">
    <location>
        <begin position="409"/>
        <end position="506"/>
    </location>
</feature>
<dbReference type="PANTHER" id="PTHR31099">
    <property type="entry name" value="OS06G0165300 PROTEIN"/>
    <property type="match status" value="1"/>
</dbReference>
<sequence length="594" mass="66527">MPKSVGVLQIACSVEEWEDLLAVTGWFPSWALVRSWRSSRIQVEFLTPWVDQVVMCLTSMWEAPKQVGPLRNSLNGLCLRLSFYLGRLSGFRAHFYSPAHCSSSPRCPSPSSALQVFEYVPFTEFQVEVLSEYEVAPSQIHPNSWGFIRAYEVVCREFGCPTSLNVFLYLFKLTKPFSKDKQQWLSLLAHQGRKVFEMNEESVRDFKNLYFKVVPHPGTHPFWINEEGEYRFPLSWNEDWVNPKVEWKELGESELLFVDALGIMSSKSNAYDRFKAHLLNKSKKSVTTGGSNSETSKAVSPEVVPPTSSAVPDSSSARDTSASPSPSIVSAQERKNPEPKYGHINSKEFDHVGFAQEYLVGGNNKIPMNGENFMKNLDFITRNCIKAAAICQAAQNKVKGSVLVPEGEVEQLRARVKAAETENRLIEGEKFELSSKVSKLEAHLALESQALSIAREALRKLEKEKSEGDEKYRRLYAEFKLKIENQKKLEAELQAAQELCDKFSNDAVLLAEEVVENLKEQIQVLMPDFDVSLIGPDNKVVNGVIVRLEPAADDNPIPEEAAAGGDEQVPNAEGFPEAHPTMSDPPPTPPCHGI</sequence>
<evidence type="ECO:0000256" key="2">
    <source>
        <dbReference type="SAM" id="MobiDB-lite"/>
    </source>
</evidence>
<comment type="caution">
    <text evidence="4">The sequence shown here is derived from an EMBL/GenBank/DDBJ whole genome shotgun (WGS) entry which is preliminary data.</text>
</comment>
<feature type="compositionally biased region" description="Polar residues" evidence="2">
    <location>
        <begin position="285"/>
        <end position="298"/>
    </location>
</feature>
<evidence type="ECO:0000313" key="5">
    <source>
        <dbReference type="Proteomes" id="UP001341840"/>
    </source>
</evidence>
<feature type="compositionally biased region" description="Basic and acidic residues" evidence="2">
    <location>
        <begin position="332"/>
        <end position="345"/>
    </location>
</feature>
<dbReference type="Pfam" id="PF04195">
    <property type="entry name" value="Transposase_28"/>
    <property type="match status" value="1"/>
</dbReference>
<organism evidence="4 5">
    <name type="scientific">Stylosanthes scabra</name>
    <dbReference type="NCBI Taxonomy" id="79078"/>
    <lineage>
        <taxon>Eukaryota</taxon>
        <taxon>Viridiplantae</taxon>
        <taxon>Streptophyta</taxon>
        <taxon>Embryophyta</taxon>
        <taxon>Tracheophyta</taxon>
        <taxon>Spermatophyta</taxon>
        <taxon>Magnoliopsida</taxon>
        <taxon>eudicotyledons</taxon>
        <taxon>Gunneridae</taxon>
        <taxon>Pentapetalae</taxon>
        <taxon>rosids</taxon>
        <taxon>fabids</taxon>
        <taxon>Fabales</taxon>
        <taxon>Fabaceae</taxon>
        <taxon>Papilionoideae</taxon>
        <taxon>50 kb inversion clade</taxon>
        <taxon>dalbergioids sensu lato</taxon>
        <taxon>Dalbergieae</taxon>
        <taxon>Pterocarpus clade</taxon>
        <taxon>Stylosanthes</taxon>
    </lineage>
</organism>
<evidence type="ECO:0000256" key="1">
    <source>
        <dbReference type="SAM" id="Coils"/>
    </source>
</evidence>
<dbReference type="PANTHER" id="PTHR31099:SF28">
    <property type="entry name" value="F5J5.12"/>
    <property type="match status" value="1"/>
</dbReference>
<dbReference type="Proteomes" id="UP001341840">
    <property type="component" value="Unassembled WGS sequence"/>
</dbReference>
<dbReference type="EMBL" id="JASCZI010061334">
    <property type="protein sequence ID" value="MED6138443.1"/>
    <property type="molecule type" value="Genomic_DNA"/>
</dbReference>
<feature type="compositionally biased region" description="Low complexity" evidence="2">
    <location>
        <begin position="312"/>
        <end position="327"/>
    </location>
</feature>
<proteinExistence type="predicted"/>
<evidence type="ECO:0000259" key="3">
    <source>
        <dbReference type="Pfam" id="PF04195"/>
    </source>
</evidence>
<accession>A0ABU6SRT0</accession>
<feature type="compositionally biased region" description="Pro residues" evidence="2">
    <location>
        <begin position="583"/>
        <end position="594"/>
    </location>
</feature>
<protein>
    <recommendedName>
        <fullName evidence="3">Transposase (putative) gypsy type domain-containing protein</fullName>
    </recommendedName>
</protein>
<gene>
    <name evidence="4" type="ORF">PIB30_074260</name>
</gene>
<feature type="domain" description="Transposase (putative) gypsy type" evidence="3">
    <location>
        <begin position="120"/>
        <end position="174"/>
    </location>
</feature>
<keyword evidence="1" id="KW-0175">Coiled coil</keyword>
<feature type="region of interest" description="Disordered" evidence="2">
    <location>
        <begin position="284"/>
        <end position="345"/>
    </location>
</feature>
<keyword evidence="5" id="KW-1185">Reference proteome</keyword>
<feature type="region of interest" description="Disordered" evidence="2">
    <location>
        <begin position="552"/>
        <end position="594"/>
    </location>
</feature>
<reference evidence="4 5" key="1">
    <citation type="journal article" date="2023" name="Plants (Basel)">
        <title>Bridging the Gap: Combining Genomics and Transcriptomics Approaches to Understand Stylosanthes scabra, an Orphan Legume from the Brazilian Caatinga.</title>
        <authorList>
            <person name="Ferreira-Neto J.R.C."/>
            <person name="da Silva M.D."/>
            <person name="Binneck E."/>
            <person name="de Melo N.F."/>
            <person name="da Silva R.H."/>
            <person name="de Melo A.L.T.M."/>
            <person name="Pandolfi V."/>
            <person name="Bustamante F.O."/>
            <person name="Brasileiro-Vidal A.C."/>
            <person name="Benko-Iseppon A.M."/>
        </authorList>
    </citation>
    <scope>NUCLEOTIDE SEQUENCE [LARGE SCALE GENOMIC DNA]</scope>
    <source>
        <tissue evidence="4">Leaves</tissue>
    </source>
</reference>
<dbReference type="InterPro" id="IPR007321">
    <property type="entry name" value="Transposase_28"/>
</dbReference>
<name>A0ABU6SRT0_9FABA</name>